<dbReference type="AlphaFoldDB" id="A0AAN7W0H9"/>
<evidence type="ECO:0000313" key="2">
    <source>
        <dbReference type="EMBL" id="KAK5694869.1"/>
    </source>
</evidence>
<name>A0AAN7W0H9_9PEZI</name>
<feature type="compositionally biased region" description="Low complexity" evidence="1">
    <location>
        <begin position="9"/>
        <end position="24"/>
    </location>
</feature>
<sequence length="183" mass="19743">MPLAALAIEPSETSNSPSEESSTSIQTKYETSFMTPIMTLTTVTIPASTPAPSLTIDTVPYIPAPPTAPTPIAQLAPPQPTVYCELLDNVDTHWEVITLKGAGQYKASDPEAAGAFGQTLKHKVTHASATSKWRFVYLHRDENQPFEWEASVRAERDDDRGVLCALYKAGLPGNTRSLDAGAE</sequence>
<accession>A0AAN7W0H9</accession>
<organism evidence="2 3">
    <name type="scientific">Elasticomyces elasticus</name>
    <dbReference type="NCBI Taxonomy" id="574655"/>
    <lineage>
        <taxon>Eukaryota</taxon>
        <taxon>Fungi</taxon>
        <taxon>Dikarya</taxon>
        <taxon>Ascomycota</taxon>
        <taxon>Pezizomycotina</taxon>
        <taxon>Dothideomycetes</taxon>
        <taxon>Dothideomycetidae</taxon>
        <taxon>Mycosphaerellales</taxon>
        <taxon>Teratosphaeriaceae</taxon>
        <taxon>Elasticomyces</taxon>
    </lineage>
</organism>
<evidence type="ECO:0000313" key="3">
    <source>
        <dbReference type="Proteomes" id="UP001310594"/>
    </source>
</evidence>
<protein>
    <submittedName>
        <fullName evidence="2">Uncharacterized protein</fullName>
    </submittedName>
</protein>
<proteinExistence type="predicted"/>
<dbReference type="Proteomes" id="UP001310594">
    <property type="component" value="Unassembled WGS sequence"/>
</dbReference>
<evidence type="ECO:0000256" key="1">
    <source>
        <dbReference type="SAM" id="MobiDB-lite"/>
    </source>
</evidence>
<dbReference type="EMBL" id="JAVRQU010000015">
    <property type="protein sequence ID" value="KAK5694869.1"/>
    <property type="molecule type" value="Genomic_DNA"/>
</dbReference>
<feature type="region of interest" description="Disordered" evidence="1">
    <location>
        <begin position="1"/>
        <end position="26"/>
    </location>
</feature>
<comment type="caution">
    <text evidence="2">The sequence shown here is derived from an EMBL/GenBank/DDBJ whole genome shotgun (WGS) entry which is preliminary data.</text>
</comment>
<reference evidence="2" key="1">
    <citation type="submission" date="2023-08" db="EMBL/GenBank/DDBJ databases">
        <title>Black Yeasts Isolated from many extreme environments.</title>
        <authorList>
            <person name="Coleine C."/>
            <person name="Stajich J.E."/>
            <person name="Selbmann L."/>
        </authorList>
    </citation>
    <scope>NUCLEOTIDE SEQUENCE</scope>
    <source>
        <strain evidence="2">CCFEE 5810</strain>
    </source>
</reference>
<gene>
    <name evidence="2" type="ORF">LTR97_009460</name>
</gene>